<dbReference type="InterPro" id="IPR037893">
    <property type="entry name" value="CS_CacyBP"/>
</dbReference>
<dbReference type="SUPFAM" id="SSF140106">
    <property type="entry name" value="Calcyclin-binding protein-like"/>
    <property type="match status" value="1"/>
</dbReference>
<dbReference type="GO" id="GO:0015631">
    <property type="term" value="F:tubulin binding"/>
    <property type="evidence" value="ECO:0007669"/>
    <property type="project" value="InterPro"/>
</dbReference>
<keyword evidence="5" id="KW-0597">Phosphoprotein</keyword>
<keyword evidence="8" id="KW-0539">Nucleus</keyword>
<dbReference type="PROSITE" id="PS51048">
    <property type="entry name" value="SGS"/>
    <property type="match status" value="1"/>
</dbReference>
<dbReference type="PANTHER" id="PTHR13164:SF3">
    <property type="entry name" value="CALCYCLIN-BINDING PROTEIN"/>
    <property type="match status" value="1"/>
</dbReference>
<proteinExistence type="predicted"/>
<dbReference type="InterPro" id="IPR008978">
    <property type="entry name" value="HSP20-like_chaperone"/>
</dbReference>
<organism evidence="10">
    <name type="scientific">Cyprideis torosa</name>
    <dbReference type="NCBI Taxonomy" id="163714"/>
    <lineage>
        <taxon>Eukaryota</taxon>
        <taxon>Metazoa</taxon>
        <taxon>Ecdysozoa</taxon>
        <taxon>Arthropoda</taxon>
        <taxon>Crustacea</taxon>
        <taxon>Oligostraca</taxon>
        <taxon>Ostracoda</taxon>
        <taxon>Podocopa</taxon>
        <taxon>Podocopida</taxon>
        <taxon>Cytherocopina</taxon>
        <taxon>Cytheroidea</taxon>
        <taxon>Cytherideidae</taxon>
        <taxon>Cyprideis</taxon>
    </lineage>
</organism>
<dbReference type="GO" id="GO:0005634">
    <property type="term" value="C:nucleus"/>
    <property type="evidence" value="ECO:0007669"/>
    <property type="project" value="UniProtKB-SubCell"/>
</dbReference>
<dbReference type="PANTHER" id="PTHR13164">
    <property type="entry name" value="CALICYLIN BINDING PROTEIN"/>
    <property type="match status" value="1"/>
</dbReference>
<gene>
    <name evidence="10" type="ORF">CTOB1V02_LOCUS2033</name>
</gene>
<dbReference type="InterPro" id="IPR037201">
    <property type="entry name" value="CacyBP_N"/>
</dbReference>
<dbReference type="CDD" id="cd06468">
    <property type="entry name" value="p23_CacyBP"/>
    <property type="match status" value="1"/>
</dbReference>
<dbReference type="Gene3D" id="2.60.40.790">
    <property type="match status" value="1"/>
</dbReference>
<evidence type="ECO:0000256" key="9">
    <source>
        <dbReference type="ARBA" id="ARBA00025145"/>
    </source>
</evidence>
<evidence type="ECO:0000256" key="8">
    <source>
        <dbReference type="ARBA" id="ARBA00023242"/>
    </source>
</evidence>
<dbReference type="GO" id="GO:0044548">
    <property type="term" value="F:S100 protein binding"/>
    <property type="evidence" value="ECO:0007669"/>
    <property type="project" value="InterPro"/>
</dbReference>
<evidence type="ECO:0000256" key="6">
    <source>
        <dbReference type="ARBA" id="ARBA00022786"/>
    </source>
</evidence>
<dbReference type="PROSITE" id="PS51203">
    <property type="entry name" value="CS"/>
    <property type="match status" value="1"/>
</dbReference>
<dbReference type="Pfam" id="PF09032">
    <property type="entry name" value="Siah-Interact_N"/>
    <property type="match status" value="1"/>
</dbReference>
<dbReference type="InterPro" id="IPR007699">
    <property type="entry name" value="SGS_dom"/>
</dbReference>
<dbReference type="FunFam" id="2.60.40.790:FF:000006">
    <property type="entry name" value="calcyclin-binding protein-like"/>
    <property type="match status" value="1"/>
</dbReference>
<evidence type="ECO:0000256" key="3">
    <source>
        <dbReference type="ARBA" id="ARBA00015702"/>
    </source>
</evidence>
<evidence type="ECO:0000313" key="10">
    <source>
        <dbReference type="EMBL" id="CAD7224063.1"/>
    </source>
</evidence>
<name>A0A7R8W3H0_9CRUS</name>
<comment type="subcellular location">
    <subcellularLocation>
        <location evidence="2">Cytoplasm</location>
    </subcellularLocation>
    <subcellularLocation>
        <location evidence="1">Nucleus</location>
    </subcellularLocation>
</comment>
<dbReference type="Gene3D" id="4.10.860.10">
    <property type="entry name" value="UVR domain"/>
    <property type="match status" value="1"/>
</dbReference>
<dbReference type="InterPro" id="IPR052289">
    <property type="entry name" value="Calcyclin-binding_UBL-bridge"/>
</dbReference>
<keyword evidence="7" id="KW-0007">Acetylation</keyword>
<evidence type="ECO:0000256" key="5">
    <source>
        <dbReference type="ARBA" id="ARBA00022553"/>
    </source>
</evidence>
<accession>A0A7R8W3H0</accession>
<reference evidence="10" key="1">
    <citation type="submission" date="2020-11" db="EMBL/GenBank/DDBJ databases">
        <authorList>
            <person name="Tran Van P."/>
        </authorList>
    </citation>
    <scope>NUCLEOTIDE SEQUENCE</scope>
</reference>
<protein>
    <recommendedName>
        <fullName evidence="3">Calcyclin-binding protein</fullName>
    </recommendedName>
</protein>
<dbReference type="OrthoDB" id="164025at2759"/>
<dbReference type="GO" id="GO:0005737">
    <property type="term" value="C:cytoplasm"/>
    <property type="evidence" value="ECO:0007669"/>
    <property type="project" value="UniProtKB-SubCell"/>
</dbReference>
<dbReference type="EMBL" id="OB660301">
    <property type="protein sequence ID" value="CAD7224063.1"/>
    <property type="molecule type" value="Genomic_DNA"/>
</dbReference>
<keyword evidence="4" id="KW-0963">Cytoplasm</keyword>
<evidence type="ECO:0000256" key="1">
    <source>
        <dbReference type="ARBA" id="ARBA00004123"/>
    </source>
</evidence>
<evidence type="ECO:0000256" key="4">
    <source>
        <dbReference type="ARBA" id="ARBA00022490"/>
    </source>
</evidence>
<comment type="function">
    <text evidence="9">May be involved in calcium-dependent ubiquitination and subsequent proteasomal degradation of target proteins. Probably serves as a molecular bridge in ubiquitin E3 complexes. Participates in the ubiquitin-mediated degradation of beta-catenin (CTNNB1).</text>
</comment>
<sequence length="237" mass="26968">MSATEEKLKQLRDDVAELESLEKIATRPRIRDFLQIQRKKLETEIISLKTEPIQISSPAAAAAVTPAGSQTYTVKISNYGWDQSEKFVKVYVTLNGVGRIPSTNVTCDFSASSFHLLVKDLEGKNYEMVIKDLLEDINPTDSHFKVKTDMVVVFLKKSQVSHTWSVLTKVEKKLKDEKDLRVKQPRNTDDPSASLMTLMKDMYDQGDDEMKRTIAKAWVESQEKQRKGQDAFSTTME</sequence>
<dbReference type="InterPro" id="IPR015120">
    <property type="entry name" value="Siah-Interact_N"/>
</dbReference>
<keyword evidence="6" id="KW-0833">Ubl conjugation pathway</keyword>
<dbReference type="Pfam" id="PF04969">
    <property type="entry name" value="CS"/>
    <property type="match status" value="1"/>
</dbReference>
<dbReference type="GO" id="GO:0031625">
    <property type="term" value="F:ubiquitin protein ligase binding"/>
    <property type="evidence" value="ECO:0007669"/>
    <property type="project" value="InterPro"/>
</dbReference>
<evidence type="ECO:0000256" key="2">
    <source>
        <dbReference type="ARBA" id="ARBA00004496"/>
    </source>
</evidence>
<dbReference type="InterPro" id="IPR007052">
    <property type="entry name" value="CS_dom"/>
</dbReference>
<evidence type="ECO:0000256" key="7">
    <source>
        <dbReference type="ARBA" id="ARBA00022990"/>
    </source>
</evidence>
<dbReference type="AlphaFoldDB" id="A0A7R8W3H0"/>
<dbReference type="SUPFAM" id="SSF49764">
    <property type="entry name" value="HSP20-like chaperones"/>
    <property type="match status" value="1"/>
</dbReference>